<keyword evidence="3" id="KW-1185">Reference proteome</keyword>
<dbReference type="SUPFAM" id="SSF55729">
    <property type="entry name" value="Acyl-CoA N-acyltransferases (Nat)"/>
    <property type="match status" value="1"/>
</dbReference>
<dbReference type="PANTHER" id="PTHR43792">
    <property type="entry name" value="GNAT FAMILY, PUTATIVE (AFU_ORTHOLOGUE AFUA_3G00765)-RELATED-RELATED"/>
    <property type="match status" value="1"/>
</dbReference>
<accession>A0ABT0D0A0</accession>
<dbReference type="Proteomes" id="UP001522662">
    <property type="component" value="Unassembled WGS sequence"/>
</dbReference>
<dbReference type="EMBL" id="JALAYX010000002">
    <property type="protein sequence ID" value="MCJ8238834.1"/>
    <property type="molecule type" value="Genomic_DNA"/>
</dbReference>
<dbReference type="InterPro" id="IPR000182">
    <property type="entry name" value="GNAT_dom"/>
</dbReference>
<geneLocation type="plasmid" evidence="2">
    <name>unnamed</name>
</geneLocation>
<evidence type="ECO:0000313" key="3">
    <source>
        <dbReference type="Proteomes" id="UP001522662"/>
    </source>
</evidence>
<feature type="domain" description="N-acetyltransferase" evidence="1">
    <location>
        <begin position="9"/>
        <end position="169"/>
    </location>
</feature>
<protein>
    <submittedName>
        <fullName evidence="2">GNAT family N-acetyltransferase</fullName>
    </submittedName>
</protein>
<dbReference type="PROSITE" id="PS51186">
    <property type="entry name" value="GNAT"/>
    <property type="match status" value="1"/>
</dbReference>
<gene>
    <name evidence="2" type="ORF">MKJ03_10880</name>
</gene>
<evidence type="ECO:0000259" key="1">
    <source>
        <dbReference type="PROSITE" id="PS51186"/>
    </source>
</evidence>
<reference evidence="2 3" key="1">
    <citation type="submission" date="2022-03" db="EMBL/GenBank/DDBJ databases">
        <title>Rhizobium SSM4.3 sp. nov., isolated from Sediment (Gouqi Island).</title>
        <authorList>
            <person name="Chen G."/>
        </authorList>
    </citation>
    <scope>NUCLEOTIDE SEQUENCE [LARGE SCALE GENOMIC DNA]</scope>
    <source>
        <strain evidence="2 3">SSM4.3</strain>
        <plasmid evidence="2">unnamed</plasmid>
    </source>
</reference>
<dbReference type="InterPro" id="IPR016181">
    <property type="entry name" value="Acyl_CoA_acyltransferase"/>
</dbReference>
<name>A0ABT0D0A0_9HYPH</name>
<dbReference type="Pfam" id="PF13302">
    <property type="entry name" value="Acetyltransf_3"/>
    <property type="match status" value="1"/>
</dbReference>
<dbReference type="InterPro" id="IPR051531">
    <property type="entry name" value="N-acetyltransferase"/>
</dbReference>
<keyword evidence="2" id="KW-0614">Plasmid</keyword>
<dbReference type="PANTHER" id="PTHR43792:SF1">
    <property type="entry name" value="N-ACETYLTRANSFERASE DOMAIN-CONTAINING PROTEIN"/>
    <property type="match status" value="1"/>
</dbReference>
<sequence>MIIVETERVVLRNWRDEDRDLFREINRDEKVMAFFPFRRSHAECDQLFNRNRDMITGTGLGFYALADRDTDEAMGFCGLAPVDLPGILPEGSVEIGWRLATRFWGKGYVTEAAERLVEHGLTALGLAKIYAFAVQNNDRSIAVMRRLGMEHYRNRDFDHPKVPDTHPQLKRHVLYRTTSRTLKIRKKRNDQFTQT</sequence>
<organism evidence="2 3">
    <name type="scientific">Peteryoungia algae</name>
    <dbReference type="NCBI Taxonomy" id="2919917"/>
    <lineage>
        <taxon>Bacteria</taxon>
        <taxon>Pseudomonadati</taxon>
        <taxon>Pseudomonadota</taxon>
        <taxon>Alphaproteobacteria</taxon>
        <taxon>Hyphomicrobiales</taxon>
        <taxon>Rhizobiaceae</taxon>
        <taxon>Peteryoungia</taxon>
    </lineage>
</organism>
<proteinExistence type="predicted"/>
<comment type="caution">
    <text evidence="2">The sequence shown here is derived from an EMBL/GenBank/DDBJ whole genome shotgun (WGS) entry which is preliminary data.</text>
</comment>
<dbReference type="Gene3D" id="3.40.630.30">
    <property type="match status" value="1"/>
</dbReference>
<dbReference type="RefSeq" id="WP_245136597.1">
    <property type="nucleotide sequence ID" value="NZ_CP128477.1"/>
</dbReference>
<evidence type="ECO:0000313" key="2">
    <source>
        <dbReference type="EMBL" id="MCJ8238834.1"/>
    </source>
</evidence>